<dbReference type="Pfam" id="PF09820">
    <property type="entry name" value="AAA-ATPase_like"/>
    <property type="match status" value="2"/>
</dbReference>
<evidence type="ECO:0000313" key="3">
    <source>
        <dbReference type="EMBL" id="CAG9332574.1"/>
    </source>
</evidence>
<accession>A0AAU9K697</accession>
<organism evidence="3 4">
    <name type="scientific">Blepharisma stoltei</name>
    <dbReference type="NCBI Taxonomy" id="1481888"/>
    <lineage>
        <taxon>Eukaryota</taxon>
        <taxon>Sar</taxon>
        <taxon>Alveolata</taxon>
        <taxon>Ciliophora</taxon>
        <taxon>Postciliodesmatophora</taxon>
        <taxon>Heterotrichea</taxon>
        <taxon>Heterotrichida</taxon>
        <taxon>Blepharismidae</taxon>
        <taxon>Blepharisma</taxon>
    </lineage>
</organism>
<dbReference type="Proteomes" id="UP001162131">
    <property type="component" value="Unassembled WGS sequence"/>
</dbReference>
<comment type="caution">
    <text evidence="3">The sequence shown here is derived from an EMBL/GenBank/DDBJ whole genome shotgun (WGS) entry which is preliminary data.</text>
</comment>
<dbReference type="EMBL" id="CAJZBQ010000054">
    <property type="protein sequence ID" value="CAG9332574.1"/>
    <property type="molecule type" value="Genomic_DNA"/>
</dbReference>
<proteinExistence type="predicted"/>
<feature type="domain" description="AAA-ATPase-like" evidence="2">
    <location>
        <begin position="369"/>
        <end position="432"/>
    </location>
</feature>
<keyword evidence="4" id="KW-1185">Reference proteome</keyword>
<dbReference type="PANTHER" id="PTHR34825">
    <property type="entry name" value="CONSERVED PROTEIN, WITH A WEAK D-GALACTARATE DEHYDRATASE/ALTRONATE HYDROLASE DOMAIN"/>
    <property type="match status" value="1"/>
</dbReference>
<protein>
    <recommendedName>
        <fullName evidence="2">AAA-ATPase-like domain-containing protein</fullName>
    </recommendedName>
</protein>
<sequence>MNLLESLHASISSLNLNQECPSKIDCATSSGISDTLELLYNRNIHVLDLDAHIRKSPALFEQSNVALFLIWNIKELIQADGGELKRPIVAFWKIQNTEFPEPSNSETPDNSAWHNLVILPKNHALINGCSLGNELELIFSIDLSGKKLRLPTILKYLLKREIQYWNNFEKCTLGGFFPNSDIHDECDIKMYENFCESGIWCLFNTIMLISNGNIAFAENFREYDPTKSRKLGAILQNYGVDLCKNPNNIICEDYLEKNWIYDFTIAVYEGLLNEVLEWEKLRNSKDIDLECLNINQLCTLNMFKKSNSWELAIQFIKNCGNAENEIRIKTPTSHKKIKRRVKSPKIHQSALKIKGEYEYKFSRSTIDLKGLVDRKNIFIDKTLFIKEILNDGSEAIMFTRPRRWGKTFNMHMLKTFLHPDQNADGSFKNLYVFTGGHDNVDLENLDETRCLNIMTVDNGKYREYAGTIPTIFLTFSHISEPTKHEKSEFDYYLRGIKNAIHSAYWSCKEIYCQYLLRLVRNYYTYILRTECDIEIPDKLVLESKVIELELALPFWLVQFTRFINHPDEIDLNNALIYLVTLFIEFYGTKPYVLIDEYDGPINKVINIEVKREILICMRAIFQPVIKDGIAKKVILTGIYEIGKTDMLSGLNSLISYTIQNDTNYANCFGFTESEVSDLLDNILFAETEEDLIEQKELIKEWYNGYNIGIHKIYNPWSIMNCLGAAAQKSQNPLQPYWINSGGFNQLILLFDKVENYDKLFELMNTGYLIFEEEIENQIELNYNENDSDYNKSNTFDDFLAILLHAGYLTKASADKANPNSYRYIIPNKEVKKSFYTSLLTSWMKKKMSQNKIDKSKPIEFIQFLEDGKSLQNLFQEKVLDKMNDFTDKTEEDFKLLIGSIFRIALLEMKCPTYKMHAESANVHEKKLDHIFLPIKNESSTVIIHEYKKLDSASHEQAQERVDDALWQIYAKKYMEIGLNLYDDIHHKHFKNFIIRGIVFYKLGLGDVWSILIKEHKITVDMAKKLNYLFSSQDGGVLPNHSLLSGENSNREAKINARGTLCSSLDSLIENMQRLDFFNHLNYKKAEEIENCKRQRNPDPNEIGHENKRKR</sequence>
<evidence type="ECO:0000259" key="2">
    <source>
        <dbReference type="Pfam" id="PF09820"/>
    </source>
</evidence>
<gene>
    <name evidence="3" type="ORF">BSTOLATCC_MIC56018</name>
</gene>
<name>A0AAU9K697_9CILI</name>
<dbReference type="AlphaFoldDB" id="A0AAU9K697"/>
<dbReference type="PANTHER" id="PTHR34825:SF1">
    <property type="entry name" value="AAA-ATPASE-LIKE DOMAIN-CONTAINING PROTEIN"/>
    <property type="match status" value="1"/>
</dbReference>
<feature type="region of interest" description="Disordered" evidence="1">
    <location>
        <begin position="1091"/>
        <end position="1110"/>
    </location>
</feature>
<feature type="domain" description="AAA-ATPase-like" evidence="2">
    <location>
        <begin position="558"/>
        <end position="646"/>
    </location>
</feature>
<reference evidence="3" key="1">
    <citation type="submission" date="2021-09" db="EMBL/GenBank/DDBJ databases">
        <authorList>
            <consortium name="AG Swart"/>
            <person name="Singh M."/>
            <person name="Singh A."/>
            <person name="Seah K."/>
            <person name="Emmerich C."/>
        </authorList>
    </citation>
    <scope>NUCLEOTIDE SEQUENCE</scope>
    <source>
        <strain evidence="3">ATCC30299</strain>
    </source>
</reference>
<evidence type="ECO:0000313" key="4">
    <source>
        <dbReference type="Proteomes" id="UP001162131"/>
    </source>
</evidence>
<evidence type="ECO:0000256" key="1">
    <source>
        <dbReference type="SAM" id="MobiDB-lite"/>
    </source>
</evidence>
<dbReference type="InterPro" id="IPR018631">
    <property type="entry name" value="AAA-ATPase-like_dom"/>
</dbReference>